<comment type="caution">
    <text evidence="1">The sequence shown here is derived from an EMBL/GenBank/DDBJ whole genome shotgun (WGS) entry which is preliminary data.</text>
</comment>
<dbReference type="Pfam" id="PF01395">
    <property type="entry name" value="PBP_GOBP"/>
    <property type="match status" value="1"/>
</dbReference>
<dbReference type="AlphaFoldDB" id="A0A8J2J3V7"/>
<proteinExistence type="predicted"/>
<protein>
    <submittedName>
        <fullName evidence="1">Uncharacterized protein</fullName>
    </submittedName>
</protein>
<dbReference type="CDD" id="cd23992">
    <property type="entry name" value="PBP_GOBP"/>
    <property type="match status" value="1"/>
</dbReference>
<keyword evidence="2" id="KW-1185">Reference proteome</keyword>
<evidence type="ECO:0000313" key="1">
    <source>
        <dbReference type="EMBL" id="CAG7689984.1"/>
    </source>
</evidence>
<evidence type="ECO:0000313" key="2">
    <source>
        <dbReference type="Proteomes" id="UP000708208"/>
    </source>
</evidence>
<sequence>MDLKPWLKTFSKIVAIGLIWGFVVLPCQSQDDGMTMTSDLMTTTEPETTTQELRCHIALGTWIPKLMEDANMCVSDNPSSYDRMKLRNYSIPLPPINCIMRCIGMRIGFFKEDGSVDEPEIIDFIEQNVIPQYKELAFDILANCAEYTSALRDTLTDPNCIAHGKVFKCFADQSHKVVKQCAMRLGIHRDSPPQPMINQG</sequence>
<accession>A0A8J2J3V7</accession>
<name>A0A8J2J3V7_9HEXA</name>
<dbReference type="Proteomes" id="UP000708208">
    <property type="component" value="Unassembled WGS sequence"/>
</dbReference>
<organism evidence="1 2">
    <name type="scientific">Allacma fusca</name>
    <dbReference type="NCBI Taxonomy" id="39272"/>
    <lineage>
        <taxon>Eukaryota</taxon>
        <taxon>Metazoa</taxon>
        <taxon>Ecdysozoa</taxon>
        <taxon>Arthropoda</taxon>
        <taxon>Hexapoda</taxon>
        <taxon>Collembola</taxon>
        <taxon>Symphypleona</taxon>
        <taxon>Sminthuridae</taxon>
        <taxon>Allacma</taxon>
    </lineage>
</organism>
<dbReference type="GO" id="GO:0005549">
    <property type="term" value="F:odorant binding"/>
    <property type="evidence" value="ECO:0007669"/>
    <property type="project" value="InterPro"/>
</dbReference>
<dbReference type="InterPro" id="IPR006170">
    <property type="entry name" value="PBP/GOBP"/>
</dbReference>
<dbReference type="EMBL" id="CAJVCH010020927">
    <property type="protein sequence ID" value="CAG7689984.1"/>
    <property type="molecule type" value="Genomic_DNA"/>
</dbReference>
<reference evidence="1" key="1">
    <citation type="submission" date="2021-06" db="EMBL/GenBank/DDBJ databases">
        <authorList>
            <person name="Hodson N. C."/>
            <person name="Mongue J. A."/>
            <person name="Jaron S. K."/>
        </authorList>
    </citation>
    <scope>NUCLEOTIDE SEQUENCE</scope>
</reference>
<gene>
    <name evidence="1" type="ORF">AFUS01_LOCUS3470</name>
</gene>